<proteinExistence type="predicted"/>
<dbReference type="HOGENOM" id="CLU_1896814_0_0_1"/>
<keyword evidence="3" id="KW-1185">Reference proteome</keyword>
<keyword evidence="1" id="KW-0472">Membrane</keyword>
<accession>R0KPW0</accession>
<feature type="transmembrane region" description="Helical" evidence="1">
    <location>
        <begin position="79"/>
        <end position="99"/>
    </location>
</feature>
<name>R0KPW0_NOSB1</name>
<reference evidence="2 3" key="1">
    <citation type="journal article" date="2013" name="BMC Genomics">
        <title>Comparative genomics of parasitic silkworm microsporidia reveal an association between genome expansion and host adaptation.</title>
        <authorList>
            <person name="Pan G."/>
            <person name="Xu J."/>
            <person name="Li T."/>
            <person name="Xia Q."/>
            <person name="Liu S.L."/>
            <person name="Zhang G."/>
            <person name="Li S."/>
            <person name="Li C."/>
            <person name="Liu H."/>
            <person name="Yang L."/>
            <person name="Liu T."/>
            <person name="Zhang X."/>
            <person name="Wu Z."/>
            <person name="Fan W."/>
            <person name="Dang X."/>
            <person name="Xiang H."/>
            <person name="Tao M."/>
            <person name="Li Y."/>
            <person name="Hu J."/>
            <person name="Li Z."/>
            <person name="Lin L."/>
            <person name="Luo J."/>
            <person name="Geng L."/>
            <person name="Wang L."/>
            <person name="Long M."/>
            <person name="Wan Y."/>
            <person name="He N."/>
            <person name="Zhang Z."/>
            <person name="Lu C."/>
            <person name="Keeling P.J."/>
            <person name="Wang J."/>
            <person name="Xiang Z."/>
            <person name="Zhou Z."/>
        </authorList>
    </citation>
    <scope>NUCLEOTIDE SEQUENCE [LARGE SCALE GENOMIC DNA]</scope>
    <source>
        <strain evidence="3">CQ1 / CVCC 102059</strain>
    </source>
</reference>
<evidence type="ECO:0000313" key="2">
    <source>
        <dbReference type="EMBL" id="EOB12232.1"/>
    </source>
</evidence>
<evidence type="ECO:0000256" key="1">
    <source>
        <dbReference type="SAM" id="Phobius"/>
    </source>
</evidence>
<dbReference type="VEuPathDB" id="MicrosporidiaDB:NBO_494g0003"/>
<feature type="transmembrane region" description="Helical" evidence="1">
    <location>
        <begin position="106"/>
        <end position="126"/>
    </location>
</feature>
<organism evidence="2 3">
    <name type="scientific">Nosema bombycis (strain CQ1 / CVCC 102059)</name>
    <name type="common">Microsporidian parasite</name>
    <name type="synonym">Pebrine of silkworm</name>
    <dbReference type="NCBI Taxonomy" id="578461"/>
    <lineage>
        <taxon>Eukaryota</taxon>
        <taxon>Fungi</taxon>
        <taxon>Fungi incertae sedis</taxon>
        <taxon>Microsporidia</taxon>
        <taxon>Nosematidae</taxon>
        <taxon>Nosema</taxon>
    </lineage>
</organism>
<keyword evidence="1" id="KW-0812">Transmembrane</keyword>
<keyword evidence="1" id="KW-1133">Transmembrane helix</keyword>
<gene>
    <name evidence="2" type="ORF">NBO_494g0003</name>
</gene>
<evidence type="ECO:0000313" key="3">
    <source>
        <dbReference type="Proteomes" id="UP000016927"/>
    </source>
</evidence>
<dbReference type="EMBL" id="KB909402">
    <property type="protein sequence ID" value="EOB12232.1"/>
    <property type="molecule type" value="Genomic_DNA"/>
</dbReference>
<sequence length="134" mass="15726">MNFEKMILSYLLFILSIRCYNLKRLAWFISVPINGIDAVTTHNVHRIKQTARNEVYNGITNSKPFVFESLAEFNKKVDIILIFSALYFVSALVFFIINWMFFKYSILFISGVFIVFYVLSCIYIVISHTIRLSQ</sequence>
<dbReference type="Proteomes" id="UP000016927">
    <property type="component" value="Unassembled WGS sequence"/>
</dbReference>
<dbReference type="AlphaFoldDB" id="R0KPW0"/>
<protein>
    <submittedName>
        <fullName evidence="2">Uncharacterized protein</fullName>
    </submittedName>
</protein>